<organism evidence="5 6">
    <name type="scientific">Klebsormidium nitens</name>
    <name type="common">Green alga</name>
    <name type="synonym">Ulothrix nitens</name>
    <dbReference type="NCBI Taxonomy" id="105231"/>
    <lineage>
        <taxon>Eukaryota</taxon>
        <taxon>Viridiplantae</taxon>
        <taxon>Streptophyta</taxon>
        <taxon>Klebsormidiophyceae</taxon>
        <taxon>Klebsormidiales</taxon>
        <taxon>Klebsormidiaceae</taxon>
        <taxon>Klebsormidium</taxon>
    </lineage>
</organism>
<feature type="region of interest" description="Disordered" evidence="4">
    <location>
        <begin position="99"/>
        <end position="140"/>
    </location>
</feature>
<evidence type="ECO:0000256" key="2">
    <source>
        <dbReference type="ARBA" id="ARBA00022737"/>
    </source>
</evidence>
<evidence type="ECO:0000256" key="3">
    <source>
        <dbReference type="PROSITE-ProRule" id="PRU00708"/>
    </source>
</evidence>
<dbReference type="EMBL" id="DF236969">
    <property type="protein sequence ID" value="GAQ78887.1"/>
    <property type="molecule type" value="Genomic_DNA"/>
</dbReference>
<dbReference type="Proteomes" id="UP000054558">
    <property type="component" value="Unassembled WGS sequence"/>
</dbReference>
<feature type="region of interest" description="Disordered" evidence="4">
    <location>
        <begin position="152"/>
        <end position="318"/>
    </location>
</feature>
<dbReference type="InterPro" id="IPR011990">
    <property type="entry name" value="TPR-like_helical_dom_sf"/>
</dbReference>
<feature type="compositionally biased region" description="Low complexity" evidence="4">
    <location>
        <begin position="304"/>
        <end position="315"/>
    </location>
</feature>
<gene>
    <name evidence="5" type="ORF">KFL_000200390</name>
</gene>
<dbReference type="Pfam" id="PF01535">
    <property type="entry name" value="PPR"/>
    <property type="match status" value="3"/>
</dbReference>
<feature type="repeat" description="PPR" evidence="3">
    <location>
        <begin position="595"/>
        <end position="629"/>
    </location>
</feature>
<dbReference type="OrthoDB" id="534034at2759"/>
<accession>A0A1Y1HQP9</accession>
<dbReference type="AlphaFoldDB" id="A0A1Y1HQP9"/>
<name>A0A1Y1HQP9_KLENI</name>
<feature type="repeat" description="PPR" evidence="3">
    <location>
        <begin position="788"/>
        <end position="823"/>
    </location>
</feature>
<feature type="region of interest" description="Disordered" evidence="4">
    <location>
        <begin position="24"/>
        <end position="46"/>
    </location>
</feature>
<dbReference type="NCBIfam" id="TIGR00756">
    <property type="entry name" value="PPR"/>
    <property type="match status" value="4"/>
</dbReference>
<feature type="compositionally biased region" description="Basic and acidic residues" evidence="4">
    <location>
        <begin position="152"/>
        <end position="162"/>
    </location>
</feature>
<proteinExistence type="inferred from homology"/>
<keyword evidence="2" id="KW-0677">Repeat</keyword>
<dbReference type="InterPro" id="IPR002885">
    <property type="entry name" value="PPR_rpt"/>
</dbReference>
<dbReference type="Gene3D" id="1.25.40.10">
    <property type="entry name" value="Tetratricopeptide repeat domain"/>
    <property type="match status" value="3"/>
</dbReference>
<dbReference type="Pfam" id="PF13041">
    <property type="entry name" value="PPR_2"/>
    <property type="match status" value="1"/>
</dbReference>
<feature type="repeat" description="PPR" evidence="3">
    <location>
        <begin position="630"/>
        <end position="664"/>
    </location>
</feature>
<dbReference type="PROSITE" id="PS51375">
    <property type="entry name" value="PPR"/>
    <property type="match status" value="6"/>
</dbReference>
<feature type="repeat" description="PPR" evidence="3">
    <location>
        <begin position="524"/>
        <end position="558"/>
    </location>
</feature>
<evidence type="ECO:0000313" key="5">
    <source>
        <dbReference type="EMBL" id="GAQ78887.1"/>
    </source>
</evidence>
<comment type="similarity">
    <text evidence="1">Belongs to the PPR family. P subfamily.</text>
</comment>
<dbReference type="PANTHER" id="PTHR47447:SF17">
    <property type="entry name" value="OS12G0638900 PROTEIN"/>
    <property type="match status" value="1"/>
</dbReference>
<dbReference type="OMA" id="NEVRERC"/>
<dbReference type="Pfam" id="PF13812">
    <property type="entry name" value="PPR_3"/>
    <property type="match status" value="2"/>
</dbReference>
<feature type="repeat" description="PPR" evidence="3">
    <location>
        <begin position="559"/>
        <end position="594"/>
    </location>
</feature>
<dbReference type="STRING" id="105231.A0A1Y1HQP9"/>
<sequence length="853" mass="92506">MTAWPLHLLEHLKPSASGARRIGSQYPNPHAVSSEARFAGPTEASSADAPDLLTILQTRLQAAALERSVVIADRRPVDLEAPGNQSLSPGHIGATVESALSSAKGADRDVASPSNGMLTPQDDASDSGLVDGLRPSSEDFAGEGKVAVRIDQKKGASKEISHTIRKRQARWINPDKLSSQQIEEGKLAPAKGKNVQRSRRSPGSEAADDGLVVRSLGKQSKSFSLARGSPVDGNLQSDDHLGSGVPSGREHDGTASRDTKLPTGNEERRMGQVEFSSDLAATPVGPSDCTAKRQLDRRRQSHWSASTSSPTSDPAKPLPASLVSTFTLLNNEGSESLPGLIASLGQRDDLDERSWGLLVGQLAAAGNLEAALECHESLVQRGGCISTADALDFIKAIEYRRNTKSLLTALKQFRAARRLTTPIFNAFLVAFNKCGEPRRAVVMFHKLGAAVKVDHSSYHEVLKACQELRLWETAMHLLREMEATETWPDVADYTMGITACARARQWTKALDLLEVMDRVGCPCNTAAINSAINACARVGEWQHALRLLLRMRDLGLAPNVVTWSSLLTACGQGPASSGVVKEVVNSMLSSGCNPNDVTWTAAIDALGRTGDWRAAEACFAKQLDRRRVPRAPSWCALIKAYGGAGEWTRALAAFESMRKAGIAPDTPHWTAVIRAVGSGKAWARTQFGTVKNMHGLVRALYAQMKEAGCPPNEVTYTSLIQIYGRCLHWRAAQAVFHEALHAADRGECAVSVVMFNALAVAYAESGCFRRLWDLVMTDMVHEYGVKPDRFTYTILIKACVKNNKGRILSGQVYRKMQESGVKPDSRTYDWLAQGYEQTGLPDRAWKVLESMGP</sequence>
<evidence type="ECO:0000313" key="6">
    <source>
        <dbReference type="Proteomes" id="UP000054558"/>
    </source>
</evidence>
<evidence type="ECO:0000256" key="1">
    <source>
        <dbReference type="ARBA" id="ARBA00007626"/>
    </source>
</evidence>
<dbReference type="PANTHER" id="PTHR47447">
    <property type="entry name" value="OS03G0856100 PROTEIN"/>
    <property type="match status" value="1"/>
</dbReference>
<keyword evidence="6" id="KW-1185">Reference proteome</keyword>
<protein>
    <submittedName>
        <fullName evidence="5">Putative Pentatricopeptide repeat domain containing protein</fullName>
    </submittedName>
</protein>
<reference evidence="5 6" key="1">
    <citation type="journal article" date="2014" name="Nat. Commun.">
        <title>Klebsormidium flaccidum genome reveals primary factors for plant terrestrial adaptation.</title>
        <authorList>
            <person name="Hori K."/>
            <person name="Maruyama F."/>
            <person name="Fujisawa T."/>
            <person name="Togashi T."/>
            <person name="Yamamoto N."/>
            <person name="Seo M."/>
            <person name="Sato S."/>
            <person name="Yamada T."/>
            <person name="Mori H."/>
            <person name="Tajima N."/>
            <person name="Moriyama T."/>
            <person name="Ikeuchi M."/>
            <person name="Watanabe M."/>
            <person name="Wada H."/>
            <person name="Kobayashi K."/>
            <person name="Saito M."/>
            <person name="Masuda T."/>
            <person name="Sasaki-Sekimoto Y."/>
            <person name="Mashiguchi K."/>
            <person name="Awai K."/>
            <person name="Shimojima M."/>
            <person name="Masuda S."/>
            <person name="Iwai M."/>
            <person name="Nobusawa T."/>
            <person name="Narise T."/>
            <person name="Kondo S."/>
            <person name="Saito H."/>
            <person name="Sato R."/>
            <person name="Murakawa M."/>
            <person name="Ihara Y."/>
            <person name="Oshima-Yamada Y."/>
            <person name="Ohtaka K."/>
            <person name="Satoh M."/>
            <person name="Sonobe K."/>
            <person name="Ishii M."/>
            <person name="Ohtani R."/>
            <person name="Kanamori-Sato M."/>
            <person name="Honoki R."/>
            <person name="Miyazaki D."/>
            <person name="Mochizuki H."/>
            <person name="Umetsu J."/>
            <person name="Higashi K."/>
            <person name="Shibata D."/>
            <person name="Kamiya Y."/>
            <person name="Sato N."/>
            <person name="Nakamura Y."/>
            <person name="Tabata S."/>
            <person name="Ida S."/>
            <person name="Kurokawa K."/>
            <person name="Ohta H."/>
        </authorList>
    </citation>
    <scope>NUCLEOTIDE SEQUENCE [LARGE SCALE GENOMIC DNA]</scope>
    <source>
        <strain evidence="5 6">NIES-2285</strain>
    </source>
</reference>
<feature type="repeat" description="PPR" evidence="3">
    <location>
        <begin position="489"/>
        <end position="523"/>
    </location>
</feature>
<feature type="compositionally biased region" description="Basic and acidic residues" evidence="4">
    <location>
        <begin position="248"/>
        <end position="271"/>
    </location>
</feature>
<evidence type="ECO:0000256" key="4">
    <source>
        <dbReference type="SAM" id="MobiDB-lite"/>
    </source>
</evidence>